<reference evidence="6 7" key="1">
    <citation type="submission" date="2020-08" db="EMBL/GenBank/DDBJ databases">
        <title>Sequencing the genomes of 1000 actinobacteria strains.</title>
        <authorList>
            <person name="Klenk H.-P."/>
        </authorList>
    </citation>
    <scope>NUCLEOTIDE SEQUENCE [LARGE SCALE GENOMIC DNA]</scope>
    <source>
        <strain evidence="6 7">DSM 45859</strain>
    </source>
</reference>
<dbReference type="InterPro" id="IPR036271">
    <property type="entry name" value="Tet_transcr_reg_TetR-rel_C_sf"/>
</dbReference>
<evidence type="ECO:0000313" key="6">
    <source>
        <dbReference type="EMBL" id="MBB4688922.1"/>
    </source>
</evidence>
<keyword evidence="1" id="KW-0805">Transcription regulation</keyword>
<evidence type="ECO:0000256" key="2">
    <source>
        <dbReference type="ARBA" id="ARBA00023125"/>
    </source>
</evidence>
<dbReference type="Pfam" id="PF16859">
    <property type="entry name" value="TetR_C_11"/>
    <property type="match status" value="1"/>
</dbReference>
<feature type="domain" description="HTH tetR-type" evidence="5">
    <location>
        <begin position="11"/>
        <end position="71"/>
    </location>
</feature>
<dbReference type="InterPro" id="IPR001647">
    <property type="entry name" value="HTH_TetR"/>
</dbReference>
<dbReference type="Gene3D" id="1.10.10.60">
    <property type="entry name" value="Homeodomain-like"/>
    <property type="match status" value="1"/>
</dbReference>
<gene>
    <name evidence="6" type="ORF">BJY18_006407</name>
</gene>
<accession>A0A840J659</accession>
<dbReference type="EMBL" id="JACHMG010000001">
    <property type="protein sequence ID" value="MBB4688922.1"/>
    <property type="molecule type" value="Genomic_DNA"/>
</dbReference>
<evidence type="ECO:0000313" key="7">
    <source>
        <dbReference type="Proteomes" id="UP000581769"/>
    </source>
</evidence>
<organism evidence="6 7">
    <name type="scientific">Amycolatopsis jiangsuensis</name>
    <dbReference type="NCBI Taxonomy" id="1181879"/>
    <lineage>
        <taxon>Bacteria</taxon>
        <taxon>Bacillati</taxon>
        <taxon>Actinomycetota</taxon>
        <taxon>Actinomycetes</taxon>
        <taxon>Pseudonocardiales</taxon>
        <taxon>Pseudonocardiaceae</taxon>
        <taxon>Amycolatopsis</taxon>
    </lineage>
</organism>
<dbReference type="InterPro" id="IPR009057">
    <property type="entry name" value="Homeodomain-like_sf"/>
</dbReference>
<keyword evidence="7" id="KW-1185">Reference proteome</keyword>
<keyword evidence="2 4" id="KW-0238">DNA-binding</keyword>
<evidence type="ECO:0000256" key="3">
    <source>
        <dbReference type="ARBA" id="ARBA00023163"/>
    </source>
</evidence>
<dbReference type="InterPro" id="IPR050109">
    <property type="entry name" value="HTH-type_TetR-like_transc_reg"/>
</dbReference>
<keyword evidence="3" id="KW-0804">Transcription</keyword>
<dbReference type="PANTHER" id="PTHR30055">
    <property type="entry name" value="HTH-TYPE TRANSCRIPTIONAL REGULATOR RUTR"/>
    <property type="match status" value="1"/>
</dbReference>
<dbReference type="AlphaFoldDB" id="A0A840J659"/>
<dbReference type="PROSITE" id="PS50977">
    <property type="entry name" value="HTH_TETR_2"/>
    <property type="match status" value="1"/>
</dbReference>
<evidence type="ECO:0000259" key="5">
    <source>
        <dbReference type="PROSITE" id="PS50977"/>
    </source>
</evidence>
<evidence type="ECO:0000256" key="1">
    <source>
        <dbReference type="ARBA" id="ARBA00023015"/>
    </source>
</evidence>
<sequence>MNEARTRRRGTALTAAIHRAALAELARTSFAELSFDRVAAAAGTGKAVLYRRWSDPAELVLAALTDPATGFGAVPDRPHTGRLREDLLEMLGHFVRAMDEPRGHALRPLLAQRNRHPQLYDQVEQLVLRPHREVLLAILREAAQRGEANPERVTDRTAALGPQLLMLAAWQHGRVPREEVEAVVDEILLPLLTCP</sequence>
<dbReference type="SUPFAM" id="SSF46689">
    <property type="entry name" value="Homeodomain-like"/>
    <property type="match status" value="1"/>
</dbReference>
<dbReference type="PANTHER" id="PTHR30055:SF225">
    <property type="entry name" value="TRANSCRIPTIONAL REGULATORY PROTEIN-RELATED"/>
    <property type="match status" value="1"/>
</dbReference>
<dbReference type="Proteomes" id="UP000581769">
    <property type="component" value="Unassembled WGS sequence"/>
</dbReference>
<name>A0A840J659_9PSEU</name>
<proteinExistence type="predicted"/>
<dbReference type="SUPFAM" id="SSF48498">
    <property type="entry name" value="Tetracyclin repressor-like, C-terminal domain"/>
    <property type="match status" value="1"/>
</dbReference>
<feature type="DNA-binding region" description="H-T-H motif" evidence="4">
    <location>
        <begin position="34"/>
        <end position="53"/>
    </location>
</feature>
<dbReference type="Gene3D" id="1.10.357.10">
    <property type="entry name" value="Tetracycline Repressor, domain 2"/>
    <property type="match status" value="1"/>
</dbReference>
<dbReference type="GO" id="GO:0003700">
    <property type="term" value="F:DNA-binding transcription factor activity"/>
    <property type="evidence" value="ECO:0007669"/>
    <property type="project" value="TreeGrafter"/>
</dbReference>
<dbReference type="Pfam" id="PF00440">
    <property type="entry name" value="TetR_N"/>
    <property type="match status" value="1"/>
</dbReference>
<comment type="caution">
    <text evidence="6">The sequence shown here is derived from an EMBL/GenBank/DDBJ whole genome shotgun (WGS) entry which is preliminary data.</text>
</comment>
<protein>
    <submittedName>
        <fullName evidence="6">AcrR family transcriptional regulator</fullName>
    </submittedName>
</protein>
<dbReference type="GO" id="GO:0000976">
    <property type="term" value="F:transcription cis-regulatory region binding"/>
    <property type="evidence" value="ECO:0007669"/>
    <property type="project" value="TreeGrafter"/>
</dbReference>
<dbReference type="InterPro" id="IPR011075">
    <property type="entry name" value="TetR_C"/>
</dbReference>
<dbReference type="RefSeq" id="WP_184783539.1">
    <property type="nucleotide sequence ID" value="NZ_JACHMG010000001.1"/>
</dbReference>
<evidence type="ECO:0000256" key="4">
    <source>
        <dbReference type="PROSITE-ProRule" id="PRU00335"/>
    </source>
</evidence>